<keyword evidence="2" id="KW-1185">Reference proteome</keyword>
<dbReference type="Proteomes" id="UP001204953">
    <property type="component" value="Unassembled WGS sequence"/>
</dbReference>
<sequence>MGKRMIELTALSIPQPWAWAIIHGNRKAENRLQHLRYRGDLIIHSSKTVKREEFNAARDFLSSKGVVVPNRKYLSFGSIIGRVYVADFHHDSNYIQFIPQGRSLYSQLKNPVRFIPPIPFSGRQGLFKVSLPEEYGPDYTGFLEEIYPLVKTLIGRTNSSHRELMGKISEEIAEGKLSSYLAHKFHQLLTNNIKASQCPGIYVPKYWSALAPYYK</sequence>
<dbReference type="AlphaFoldDB" id="A0AAE3GS32"/>
<proteinExistence type="predicted"/>
<protein>
    <recommendedName>
        <fullName evidence="3">ASCH domain-containing protein</fullName>
    </recommendedName>
</protein>
<comment type="caution">
    <text evidence="1">The sequence shown here is derived from an EMBL/GenBank/DDBJ whole genome shotgun (WGS) entry which is preliminary data.</text>
</comment>
<dbReference type="SUPFAM" id="SSF88697">
    <property type="entry name" value="PUA domain-like"/>
    <property type="match status" value="1"/>
</dbReference>
<name>A0AAE3GS32_9CYAN</name>
<accession>A0AAE3GS32</accession>
<evidence type="ECO:0000313" key="2">
    <source>
        <dbReference type="Proteomes" id="UP001204953"/>
    </source>
</evidence>
<evidence type="ECO:0008006" key="3">
    <source>
        <dbReference type="Google" id="ProtNLM"/>
    </source>
</evidence>
<dbReference type="Gene3D" id="2.30.130.30">
    <property type="entry name" value="Hypothetical protein"/>
    <property type="match status" value="1"/>
</dbReference>
<dbReference type="InterPro" id="IPR015947">
    <property type="entry name" value="PUA-like_sf"/>
</dbReference>
<reference evidence="1" key="1">
    <citation type="submission" date="2022-06" db="EMBL/GenBank/DDBJ databases">
        <title>New cyanobacteria of genus Symplocastrum in benthos of Lake Baikal.</title>
        <authorList>
            <person name="Sorokovikova E."/>
            <person name="Tikhonova I."/>
            <person name="Krasnopeev A."/>
            <person name="Evseev P."/>
            <person name="Gladkikh A."/>
            <person name="Belykh O."/>
        </authorList>
    </citation>
    <scope>NUCLEOTIDE SEQUENCE</scope>
    <source>
        <strain evidence="1">BBK-W-15</strain>
    </source>
</reference>
<dbReference type="EMBL" id="JAMZMM010000077">
    <property type="protein sequence ID" value="MCP2728828.1"/>
    <property type="molecule type" value="Genomic_DNA"/>
</dbReference>
<organism evidence="1 2">
    <name type="scientific">Limnofasciculus baicalensis BBK-W-15</name>
    <dbReference type="NCBI Taxonomy" id="2699891"/>
    <lineage>
        <taxon>Bacteria</taxon>
        <taxon>Bacillati</taxon>
        <taxon>Cyanobacteriota</taxon>
        <taxon>Cyanophyceae</taxon>
        <taxon>Coleofasciculales</taxon>
        <taxon>Coleofasciculaceae</taxon>
        <taxon>Limnofasciculus</taxon>
        <taxon>Limnofasciculus baicalensis</taxon>
    </lineage>
</organism>
<gene>
    <name evidence="1" type="ORF">NJ959_10160</name>
</gene>
<evidence type="ECO:0000313" key="1">
    <source>
        <dbReference type="EMBL" id="MCP2728828.1"/>
    </source>
</evidence>